<sequence>MLTNNLLIKLKNNSPELRSRVRERLLGMKGQIENLAGIEVREEVRTGQSAFDLMLITRFRSIEDYEAYLIHPIHVEVSAFMQGVIESGASLLYQD</sequence>
<dbReference type="AlphaFoldDB" id="A0A089M1R1"/>
<protein>
    <submittedName>
        <fullName evidence="2">Stress protein</fullName>
    </submittedName>
</protein>
<dbReference type="Gene3D" id="3.30.70.100">
    <property type="match status" value="1"/>
</dbReference>
<keyword evidence="3" id="KW-1185">Reference proteome</keyword>
<feature type="domain" description="Stress-response A/B barrel" evidence="1">
    <location>
        <begin position="2"/>
        <end position="93"/>
    </location>
</feature>
<dbReference type="PROSITE" id="PS51502">
    <property type="entry name" value="S_R_A_B_BARREL"/>
    <property type="match status" value="1"/>
</dbReference>
<reference evidence="2 3" key="1">
    <citation type="submission" date="2014-08" db="EMBL/GenBank/DDBJ databases">
        <title>Comparative genomics of the Paenibacillus odorifer group.</title>
        <authorList>
            <person name="den Bakker H.C."/>
            <person name="Tsai Y.-C."/>
            <person name="Martin N."/>
            <person name="Korlach J."/>
            <person name="Wiedmann M."/>
        </authorList>
    </citation>
    <scope>NUCLEOTIDE SEQUENCE [LARGE SCALE GENOMIC DNA]</scope>
    <source>
        <strain evidence="2 3">DSM 14472</strain>
    </source>
</reference>
<dbReference type="KEGG" id="pste:PSTEL_21985"/>
<dbReference type="STRING" id="169760.PSTEL_21985"/>
<evidence type="ECO:0000313" key="3">
    <source>
        <dbReference type="Proteomes" id="UP000029507"/>
    </source>
</evidence>
<dbReference type="EMBL" id="CP009286">
    <property type="protein sequence ID" value="AIQ65388.1"/>
    <property type="molecule type" value="Genomic_DNA"/>
</dbReference>
<dbReference type="OrthoDB" id="9808130at2"/>
<dbReference type="InterPro" id="IPR011008">
    <property type="entry name" value="Dimeric_a/b-barrel"/>
</dbReference>
<accession>A0A089M1R1</accession>
<dbReference type="InterPro" id="IPR013097">
    <property type="entry name" value="Dabb"/>
</dbReference>
<dbReference type="HOGENOM" id="CLU_080664_3_1_9"/>
<evidence type="ECO:0000313" key="2">
    <source>
        <dbReference type="EMBL" id="AIQ65388.1"/>
    </source>
</evidence>
<dbReference type="SMART" id="SM00886">
    <property type="entry name" value="Dabb"/>
    <property type="match status" value="1"/>
</dbReference>
<dbReference type="RefSeq" id="WP_038698401.1">
    <property type="nucleotide sequence ID" value="NZ_CP009286.1"/>
</dbReference>
<name>A0A089M1R1_9BACL</name>
<evidence type="ECO:0000259" key="1">
    <source>
        <dbReference type="PROSITE" id="PS51502"/>
    </source>
</evidence>
<dbReference type="Pfam" id="PF07876">
    <property type="entry name" value="Dabb"/>
    <property type="match status" value="1"/>
</dbReference>
<dbReference type="SUPFAM" id="SSF54909">
    <property type="entry name" value="Dimeric alpha+beta barrel"/>
    <property type="match status" value="1"/>
</dbReference>
<proteinExistence type="predicted"/>
<gene>
    <name evidence="2" type="ORF">PSTEL_21985</name>
</gene>
<dbReference type="Proteomes" id="UP000029507">
    <property type="component" value="Chromosome"/>
</dbReference>
<organism evidence="2 3">
    <name type="scientific">Paenibacillus stellifer</name>
    <dbReference type="NCBI Taxonomy" id="169760"/>
    <lineage>
        <taxon>Bacteria</taxon>
        <taxon>Bacillati</taxon>
        <taxon>Bacillota</taxon>
        <taxon>Bacilli</taxon>
        <taxon>Bacillales</taxon>
        <taxon>Paenibacillaceae</taxon>
        <taxon>Paenibacillus</taxon>
    </lineage>
</organism>